<evidence type="ECO:0000259" key="4">
    <source>
        <dbReference type="Pfam" id="PF03328"/>
    </source>
</evidence>
<dbReference type="InterPro" id="IPR040442">
    <property type="entry name" value="Pyrv_kinase-like_dom_sf"/>
</dbReference>
<dbReference type="GeneID" id="54345002"/>
<evidence type="ECO:0000256" key="3">
    <source>
        <dbReference type="SAM" id="Phobius"/>
    </source>
</evidence>
<dbReference type="Gene3D" id="3.20.20.60">
    <property type="entry name" value="Phosphoenolpyruvate-binding domains"/>
    <property type="match status" value="1"/>
</dbReference>
<keyword evidence="6" id="KW-1185">Reference proteome</keyword>
<keyword evidence="3" id="KW-0812">Transmembrane</keyword>
<evidence type="ECO:0000313" key="6">
    <source>
        <dbReference type="Proteomes" id="UP000800082"/>
    </source>
</evidence>
<feature type="domain" description="HpcH/HpaI aldolase/citrate lyase" evidence="4">
    <location>
        <begin position="68"/>
        <end position="189"/>
    </location>
</feature>
<dbReference type="RefSeq" id="XP_033452927.1">
    <property type="nucleotide sequence ID" value="XM_033587356.1"/>
</dbReference>
<dbReference type="Pfam" id="PF03328">
    <property type="entry name" value="HpcH_HpaI"/>
    <property type="match status" value="1"/>
</dbReference>
<keyword evidence="3" id="KW-0472">Membrane</keyword>
<organism evidence="5 6">
    <name type="scientific">Didymella exigua CBS 183.55</name>
    <dbReference type="NCBI Taxonomy" id="1150837"/>
    <lineage>
        <taxon>Eukaryota</taxon>
        <taxon>Fungi</taxon>
        <taxon>Dikarya</taxon>
        <taxon>Ascomycota</taxon>
        <taxon>Pezizomycotina</taxon>
        <taxon>Dothideomycetes</taxon>
        <taxon>Pleosporomycetidae</taxon>
        <taxon>Pleosporales</taxon>
        <taxon>Pleosporineae</taxon>
        <taxon>Didymellaceae</taxon>
        <taxon>Didymella</taxon>
    </lineage>
</organism>
<keyword evidence="3" id="KW-1133">Transmembrane helix</keyword>
<dbReference type="Proteomes" id="UP000800082">
    <property type="component" value="Unassembled WGS sequence"/>
</dbReference>
<dbReference type="OrthoDB" id="3790419at2759"/>
<name>A0A6A5RYT8_9PLEO</name>
<feature type="region of interest" description="Disordered" evidence="2">
    <location>
        <begin position="83"/>
        <end position="127"/>
    </location>
</feature>
<dbReference type="InterPro" id="IPR005000">
    <property type="entry name" value="Aldolase/citrate-lyase_domain"/>
</dbReference>
<dbReference type="GO" id="GO:0003824">
    <property type="term" value="F:catalytic activity"/>
    <property type="evidence" value="ECO:0007669"/>
    <property type="project" value="InterPro"/>
</dbReference>
<dbReference type="EMBL" id="ML978958">
    <property type="protein sequence ID" value="KAF1932679.1"/>
    <property type="molecule type" value="Genomic_DNA"/>
</dbReference>
<evidence type="ECO:0000256" key="1">
    <source>
        <dbReference type="ARBA" id="ARBA00022723"/>
    </source>
</evidence>
<dbReference type="GO" id="GO:0046872">
    <property type="term" value="F:metal ion binding"/>
    <property type="evidence" value="ECO:0007669"/>
    <property type="project" value="UniProtKB-KW"/>
</dbReference>
<dbReference type="InterPro" id="IPR015813">
    <property type="entry name" value="Pyrv/PenolPyrv_kinase-like_dom"/>
</dbReference>
<proteinExistence type="predicted"/>
<keyword evidence="1" id="KW-0479">Metal-binding</keyword>
<evidence type="ECO:0000313" key="5">
    <source>
        <dbReference type="EMBL" id="KAF1932679.1"/>
    </source>
</evidence>
<dbReference type="SUPFAM" id="SSF51621">
    <property type="entry name" value="Phosphoenolpyruvate/pyruvate domain"/>
    <property type="match status" value="1"/>
</dbReference>
<dbReference type="AlphaFoldDB" id="A0A6A5RYT8"/>
<gene>
    <name evidence="5" type="ORF">M421DRAFT_1288</name>
</gene>
<feature type="transmembrane region" description="Helical" evidence="3">
    <location>
        <begin position="12"/>
        <end position="32"/>
    </location>
</feature>
<feature type="compositionally biased region" description="Polar residues" evidence="2">
    <location>
        <begin position="83"/>
        <end position="108"/>
    </location>
</feature>
<protein>
    <recommendedName>
        <fullName evidence="4">HpcH/HpaI aldolase/citrate lyase domain-containing protein</fullName>
    </recommendedName>
</protein>
<sequence length="219" mass="23052">MVVKLQMGVWAGIAAGSVMVMLVLLPILGCMFSRNKKAKKAAELEESAAEKGEVTFSAPALAQTREPARPVNTILQKPAVHVSQQKIRTQPSTHSIAPSYQSQSSTLAPGSPLRNSTPSPPLPPHMQPMWTKPSLYNIATSNNHVCIISQIESIKGVENIQEISAVPGVSALMFGLGDYMIDAGLGLSSALGGVPHQMFAKAVGRFGATAHATDLSISG</sequence>
<evidence type="ECO:0000256" key="2">
    <source>
        <dbReference type="SAM" id="MobiDB-lite"/>
    </source>
</evidence>
<reference evidence="5" key="1">
    <citation type="journal article" date="2020" name="Stud. Mycol.">
        <title>101 Dothideomycetes genomes: a test case for predicting lifestyles and emergence of pathogens.</title>
        <authorList>
            <person name="Haridas S."/>
            <person name="Albert R."/>
            <person name="Binder M."/>
            <person name="Bloem J."/>
            <person name="Labutti K."/>
            <person name="Salamov A."/>
            <person name="Andreopoulos B."/>
            <person name="Baker S."/>
            <person name="Barry K."/>
            <person name="Bills G."/>
            <person name="Bluhm B."/>
            <person name="Cannon C."/>
            <person name="Castanera R."/>
            <person name="Culley D."/>
            <person name="Daum C."/>
            <person name="Ezra D."/>
            <person name="Gonzalez J."/>
            <person name="Henrissat B."/>
            <person name="Kuo A."/>
            <person name="Liang C."/>
            <person name="Lipzen A."/>
            <person name="Lutzoni F."/>
            <person name="Magnuson J."/>
            <person name="Mondo S."/>
            <person name="Nolan M."/>
            <person name="Ohm R."/>
            <person name="Pangilinan J."/>
            <person name="Park H.-J."/>
            <person name="Ramirez L."/>
            <person name="Alfaro M."/>
            <person name="Sun H."/>
            <person name="Tritt A."/>
            <person name="Yoshinaga Y."/>
            <person name="Zwiers L.-H."/>
            <person name="Turgeon B."/>
            <person name="Goodwin S."/>
            <person name="Spatafora J."/>
            <person name="Crous P."/>
            <person name="Grigoriev I."/>
        </authorList>
    </citation>
    <scope>NUCLEOTIDE SEQUENCE</scope>
    <source>
        <strain evidence="5">CBS 183.55</strain>
    </source>
</reference>
<accession>A0A6A5RYT8</accession>